<dbReference type="Pfam" id="PF17946">
    <property type="entry name" value="RecC_C"/>
    <property type="match status" value="1"/>
</dbReference>
<reference evidence="12 13" key="1">
    <citation type="submission" date="2021-01" db="EMBL/GenBank/DDBJ databases">
        <title>Whole genome shotgun sequence of Cellulomonas phragmiteti NBRC 110785.</title>
        <authorList>
            <person name="Komaki H."/>
            <person name="Tamura T."/>
        </authorList>
    </citation>
    <scope>NUCLEOTIDE SEQUENCE [LARGE SCALE GENOMIC DNA]</scope>
    <source>
        <strain evidence="12 13">NBRC 110785</strain>
    </source>
</reference>
<evidence type="ECO:0000256" key="5">
    <source>
        <dbReference type="ARBA" id="ARBA00022806"/>
    </source>
</evidence>
<keyword evidence="1 10" id="KW-0540">Nuclease</keyword>
<comment type="subunit">
    <text evidence="10">Heterotrimer of RecB, RecC and RecD. All subunits contribute to DNA-binding.</text>
</comment>
<dbReference type="InterPro" id="IPR027417">
    <property type="entry name" value="P-loop_NTPase"/>
</dbReference>
<keyword evidence="6 10" id="KW-0269">Exonuclease</keyword>
<dbReference type="Gene3D" id="3.40.50.300">
    <property type="entry name" value="P-loop containing nucleotide triphosphate hydrolases"/>
    <property type="match status" value="2"/>
</dbReference>
<evidence type="ECO:0000256" key="4">
    <source>
        <dbReference type="ARBA" id="ARBA00022801"/>
    </source>
</evidence>
<dbReference type="Pfam" id="PF04257">
    <property type="entry name" value="Exonuc_V_gamma"/>
    <property type="match status" value="1"/>
</dbReference>
<evidence type="ECO:0000256" key="7">
    <source>
        <dbReference type="ARBA" id="ARBA00022840"/>
    </source>
</evidence>
<dbReference type="PANTHER" id="PTHR30591">
    <property type="entry name" value="RECBCD ENZYME SUBUNIT RECC"/>
    <property type="match status" value="1"/>
</dbReference>
<keyword evidence="13" id="KW-1185">Reference proteome</keyword>
<evidence type="ECO:0000256" key="3">
    <source>
        <dbReference type="ARBA" id="ARBA00022763"/>
    </source>
</evidence>
<proteinExistence type="inferred from homology"/>
<dbReference type="Gene3D" id="3.40.50.10930">
    <property type="match status" value="1"/>
</dbReference>
<organism evidence="12 13">
    <name type="scientific">Cellulomonas phragmiteti</name>
    <dbReference type="NCBI Taxonomy" id="478780"/>
    <lineage>
        <taxon>Bacteria</taxon>
        <taxon>Bacillati</taxon>
        <taxon>Actinomycetota</taxon>
        <taxon>Actinomycetes</taxon>
        <taxon>Micrococcales</taxon>
        <taxon>Cellulomonadaceae</taxon>
        <taxon>Cellulomonas</taxon>
    </lineage>
</organism>
<dbReference type="InterPro" id="IPR041500">
    <property type="entry name" value="RecC_C"/>
</dbReference>
<keyword evidence="9 10" id="KW-0234">DNA repair</keyword>
<name>A0ABQ4DJL3_9CELL</name>
<evidence type="ECO:0000313" key="12">
    <source>
        <dbReference type="EMBL" id="GIG39552.1"/>
    </source>
</evidence>
<dbReference type="Gene3D" id="1.10.10.160">
    <property type="match status" value="1"/>
</dbReference>
<dbReference type="SUPFAM" id="SSF52540">
    <property type="entry name" value="P-loop containing nucleoside triphosphate hydrolases"/>
    <property type="match status" value="2"/>
</dbReference>
<gene>
    <name evidence="10 12" type="primary">recC</name>
    <name evidence="12" type="ORF">Cph01nite_13140</name>
</gene>
<comment type="function">
    <text evidence="10">A helicase/nuclease that prepares dsDNA breaks (DSB) for recombinational DNA repair. Binds to DSBs and unwinds DNA via a highly rapid and processive ATP-dependent bidirectional helicase activity. Unwinds dsDNA until it encounters a Chi (crossover hotspot instigator) sequence from the 3' direction. Cuts ssDNA a few nucleotides 3' to the Chi site. The properties and activities of the enzyme are changed at Chi. The Chi-altered holoenzyme produces a long 3'-ssDNA overhang and facilitates RecA-binding to the ssDNA for homologous DNA recombination and repair. Holoenzyme degrades any linearized DNA that is unable to undergo homologous recombination. In the holoenzyme this subunit recognizes the wild-type Chi sequence, and when added to isolated RecB increases its ATP-dependent helicase processivity.</text>
</comment>
<evidence type="ECO:0000256" key="2">
    <source>
        <dbReference type="ARBA" id="ARBA00022741"/>
    </source>
</evidence>
<dbReference type="InterPro" id="IPR006697">
    <property type="entry name" value="RecC"/>
</dbReference>
<evidence type="ECO:0000256" key="6">
    <source>
        <dbReference type="ARBA" id="ARBA00022839"/>
    </source>
</evidence>
<evidence type="ECO:0000256" key="8">
    <source>
        <dbReference type="ARBA" id="ARBA00023125"/>
    </source>
</evidence>
<keyword evidence="4 10" id="KW-0378">Hydrolase</keyword>
<comment type="caution">
    <text evidence="12">The sequence shown here is derived from an EMBL/GenBank/DDBJ whole genome shotgun (WGS) entry which is preliminary data.</text>
</comment>
<protein>
    <recommendedName>
        <fullName evidence="10">RecBCD enzyme subunit RecC</fullName>
    </recommendedName>
    <alternativeName>
        <fullName evidence="10">Exonuclease V subunit RecC</fullName>
        <shortName evidence="10">ExoV subunit RecC</shortName>
    </alternativeName>
    <alternativeName>
        <fullName evidence="10">Helicase/nuclease RecBCD subunit RecC</fullName>
    </alternativeName>
</protein>
<dbReference type="PIRSF" id="PIRSF000980">
    <property type="entry name" value="RecC"/>
    <property type="match status" value="1"/>
</dbReference>
<keyword evidence="2 10" id="KW-0547">Nucleotide-binding</keyword>
<dbReference type="EMBL" id="BONP01000006">
    <property type="protein sequence ID" value="GIG39552.1"/>
    <property type="molecule type" value="Genomic_DNA"/>
</dbReference>
<dbReference type="InterPro" id="IPR013986">
    <property type="entry name" value="DExx_box_DNA_helicase_dom_sf"/>
</dbReference>
<dbReference type="RefSeq" id="WP_239069090.1">
    <property type="nucleotide sequence ID" value="NZ_BONP01000006.1"/>
</dbReference>
<keyword evidence="7 10" id="KW-0067">ATP-binding</keyword>
<dbReference type="InterPro" id="IPR011335">
    <property type="entry name" value="Restrct_endonuc-II-like"/>
</dbReference>
<keyword evidence="5 10" id="KW-0347">Helicase</keyword>
<accession>A0ABQ4DJL3</accession>
<evidence type="ECO:0000256" key="9">
    <source>
        <dbReference type="ARBA" id="ARBA00023204"/>
    </source>
</evidence>
<feature type="domain" description="RecC C-terminal" evidence="11">
    <location>
        <begin position="843"/>
        <end position="1072"/>
    </location>
</feature>
<evidence type="ECO:0000256" key="1">
    <source>
        <dbReference type="ARBA" id="ARBA00022722"/>
    </source>
</evidence>
<dbReference type="HAMAP" id="MF_01486">
    <property type="entry name" value="RecC"/>
    <property type="match status" value="1"/>
</dbReference>
<dbReference type="SUPFAM" id="SSF52980">
    <property type="entry name" value="Restriction endonuclease-like"/>
    <property type="match status" value="1"/>
</dbReference>
<evidence type="ECO:0000259" key="11">
    <source>
        <dbReference type="Pfam" id="PF17946"/>
    </source>
</evidence>
<evidence type="ECO:0000313" key="13">
    <source>
        <dbReference type="Proteomes" id="UP000614741"/>
    </source>
</evidence>
<dbReference type="PANTHER" id="PTHR30591:SF1">
    <property type="entry name" value="RECBCD ENZYME SUBUNIT RECC"/>
    <property type="match status" value="1"/>
</dbReference>
<dbReference type="Proteomes" id="UP000614741">
    <property type="component" value="Unassembled WGS sequence"/>
</dbReference>
<sequence>MRTTTQGRPGGPAVTGPLRVHTSERTDVLVDALAGLLADVPPRTDPFAREVVAVPTRGVERWVAQRLSHRLGAGPDGEGGVSARIDFDPPTRLVRDAVAAATGTPRHDDPWEPERLVWHVLRAVDAAVAAGAPWSAPLARHVVDEPGAAPDVRAGRRLRLAQRLAGAFAAYAAQRPALVVGWAAGRDDDGAGAPLPADLAWQAPLWRAVRSAVGVPSPAERLTEAARVLRDDPGRADLPARLSVLGATRLPQAHVEVLAALAVHRDVHVWLPHPSRALWDRAAGAADAGPAPRRRTVPTVAVHPLLASAARDATELGMRLAATGAQVTHHGAPRPPATVLGALQAALRADERPAGRAAAAEGDRTVQVHACHGRGRQVEVLREVVLGLLADDPTLQPRDVVVLCPDVEAFAPLVVAAFGSAAATDARDATAPQGGGGRGTAVHPGRTLRVRVADRAPARTNPLLRALSELLGLAGSRVTASGVVDLAGLPAVRRRFGFDDAASERLRAWALESGVRWGEGPDRRARYGLGAVAQGTWRTATDRLLLGVAMAEEDHRFVGSALPLDDVDSTDVDLAGRVAELVDRLTSVLGELDGVRPASAWFDTLERALVLLTAADPADAWQEVGARAVLADARAAAAVADVPLRLADVVALLEPRLAGRPTRAGFRTGSLTVCSLEPMRAVPHRVVCLLGMDDGVFPRTGAPDGDDVLARDPLVGERDRRAEDRQLFLDAVLAAGDHLVVVHSGADERTGAPRPPAVPVGELLDAVDEAVELPAGRAVRDALVVHHPLQTVDERNFTPGVLGRAGPFSFDEVDRRAAAVAREPRRPRPPLLTVPLPPLDEPVVDLDDLVAALEHPVKAFVRRRLGVLVPGEVEDLDDRLPLTLAPLDGWATGDRLLAAALDGVDLQRAAAAERRRGKVPPGNLGGAALADVATRVAAVADAALPVLGAPATTVDVTVPLPGGRTLTGTVPGVHGDVLVRAVYARLSAKHRLRAWVRLLALVASPGAPAVRGAATVGRGASSRPSAATSWLAPPPAEDARRLLADLVAVRDRALRAPLPLPIAAAGTYAQRRHGHDDPAGALADAQQALRDRFEHTDEYHVLAWGDGFTLTEVAGDPTPADRAAWPDEPTLLGALARTVWDALLTHEGRGPA</sequence>
<keyword evidence="8 10" id="KW-0238">DNA-binding</keyword>
<comment type="similarity">
    <text evidence="10">Belongs to the RecC family.</text>
</comment>
<keyword evidence="3 10" id="KW-0227">DNA damage</keyword>
<dbReference type="NCBIfam" id="TIGR01450">
    <property type="entry name" value="recC"/>
    <property type="match status" value="1"/>
</dbReference>
<evidence type="ECO:0000256" key="10">
    <source>
        <dbReference type="HAMAP-Rule" id="MF_01486"/>
    </source>
</evidence>
<comment type="miscellaneous">
    <text evidence="10">In the RecBCD complex, RecB has a slow 3'-5' helicase, an exonuclease activity and loads RecA onto ssDNA, RecD has a fast 5'-3' helicase activity, while RecC stimulates the ATPase and processivity of the RecB helicase and contributes to recognition of the Chi site.</text>
</comment>